<dbReference type="Gene3D" id="3.40.630.30">
    <property type="match status" value="1"/>
</dbReference>
<dbReference type="AlphaFoldDB" id="A0A918RVX5"/>
<evidence type="ECO:0000259" key="3">
    <source>
        <dbReference type="PROSITE" id="PS51186"/>
    </source>
</evidence>
<evidence type="ECO:0000256" key="2">
    <source>
        <dbReference type="ARBA" id="ARBA00023315"/>
    </source>
</evidence>
<dbReference type="NCBIfam" id="NF040504">
    <property type="entry name" value="resist_ArsN1b"/>
    <property type="match status" value="1"/>
</dbReference>
<reference evidence="4" key="2">
    <citation type="submission" date="2020-09" db="EMBL/GenBank/DDBJ databases">
        <authorList>
            <person name="Sun Q."/>
            <person name="Kim S."/>
        </authorList>
    </citation>
    <scope>NUCLEOTIDE SEQUENCE</scope>
    <source>
        <strain evidence="4">KCTC 12711</strain>
    </source>
</reference>
<dbReference type="GO" id="GO:0016747">
    <property type="term" value="F:acyltransferase activity, transferring groups other than amino-acyl groups"/>
    <property type="evidence" value="ECO:0007669"/>
    <property type="project" value="InterPro"/>
</dbReference>
<dbReference type="Proteomes" id="UP000614811">
    <property type="component" value="Unassembled WGS sequence"/>
</dbReference>
<keyword evidence="5" id="KW-1185">Reference proteome</keyword>
<dbReference type="PANTHER" id="PTHR43072">
    <property type="entry name" value="N-ACETYLTRANSFERASE"/>
    <property type="match status" value="1"/>
</dbReference>
<name>A0A918RVX5_9GAMM</name>
<keyword evidence="1" id="KW-0808">Transferase</keyword>
<protein>
    <submittedName>
        <fullName evidence="4">Hypothetical phosphinothricin N-acetyltransferase</fullName>
    </submittedName>
</protein>
<feature type="domain" description="N-acetyltransferase" evidence="3">
    <location>
        <begin position="3"/>
        <end position="165"/>
    </location>
</feature>
<sequence length="168" mass="19050">MTMKIRDAVTPDAAQIAAIYNHYIEHTVVTFEESLVEANDMELRIIETEQQGLPWLVCEVENEVIGYAYASKWKGRCAYRYSVEVTVYLDAKRTAAGWGSKLYAALFARLTALDYHVAIAGISLPNPASIALHEKFGMHKVAHFEQVGFKFAEWVDVGYWQCQLSRPE</sequence>
<comment type="caution">
    <text evidence="4">The sequence shown here is derived from an EMBL/GenBank/DDBJ whole genome shotgun (WGS) entry which is preliminary data.</text>
</comment>
<evidence type="ECO:0000256" key="1">
    <source>
        <dbReference type="ARBA" id="ARBA00022679"/>
    </source>
</evidence>
<dbReference type="InterPro" id="IPR016181">
    <property type="entry name" value="Acyl_CoA_acyltransferase"/>
</dbReference>
<organism evidence="4 5">
    <name type="scientific">Arenicella chitinivorans</name>
    <dbReference type="NCBI Taxonomy" id="1329800"/>
    <lineage>
        <taxon>Bacteria</taxon>
        <taxon>Pseudomonadati</taxon>
        <taxon>Pseudomonadota</taxon>
        <taxon>Gammaproteobacteria</taxon>
        <taxon>Arenicellales</taxon>
        <taxon>Arenicellaceae</taxon>
        <taxon>Arenicella</taxon>
    </lineage>
</organism>
<dbReference type="PROSITE" id="PS51186">
    <property type="entry name" value="GNAT"/>
    <property type="match status" value="1"/>
</dbReference>
<gene>
    <name evidence="4" type="ORF">GCM10008090_23670</name>
</gene>
<dbReference type="SUPFAM" id="SSF55729">
    <property type="entry name" value="Acyl-CoA N-acyltransferases (Nat)"/>
    <property type="match status" value="1"/>
</dbReference>
<dbReference type="PANTHER" id="PTHR43072:SF23">
    <property type="entry name" value="UPF0039 PROTEIN C11D3.02C"/>
    <property type="match status" value="1"/>
</dbReference>
<dbReference type="InterPro" id="IPR000182">
    <property type="entry name" value="GNAT_dom"/>
</dbReference>
<keyword evidence="2" id="KW-0012">Acyltransferase</keyword>
<dbReference type="Pfam" id="PF13420">
    <property type="entry name" value="Acetyltransf_4"/>
    <property type="match status" value="1"/>
</dbReference>
<dbReference type="EMBL" id="BMXA01000004">
    <property type="protein sequence ID" value="GHA13212.1"/>
    <property type="molecule type" value="Genomic_DNA"/>
</dbReference>
<evidence type="ECO:0000313" key="5">
    <source>
        <dbReference type="Proteomes" id="UP000614811"/>
    </source>
</evidence>
<evidence type="ECO:0000313" key="4">
    <source>
        <dbReference type="EMBL" id="GHA13212.1"/>
    </source>
</evidence>
<accession>A0A918RVX5</accession>
<reference evidence="4" key="1">
    <citation type="journal article" date="2014" name="Int. J. Syst. Evol. Microbiol.">
        <title>Complete genome sequence of Corynebacterium casei LMG S-19264T (=DSM 44701T), isolated from a smear-ripened cheese.</title>
        <authorList>
            <consortium name="US DOE Joint Genome Institute (JGI-PGF)"/>
            <person name="Walter F."/>
            <person name="Albersmeier A."/>
            <person name="Kalinowski J."/>
            <person name="Ruckert C."/>
        </authorList>
    </citation>
    <scope>NUCLEOTIDE SEQUENCE</scope>
    <source>
        <strain evidence="4">KCTC 12711</strain>
    </source>
</reference>
<proteinExistence type="predicted"/>
<dbReference type="RefSeq" id="WP_229794269.1">
    <property type="nucleotide sequence ID" value="NZ_BMXA01000004.1"/>
</dbReference>